<dbReference type="InterPro" id="IPR001054">
    <property type="entry name" value="A/G_cyclase"/>
</dbReference>
<name>A0A830HUF7_9CHLO</name>
<feature type="compositionally biased region" description="Low complexity" evidence="1">
    <location>
        <begin position="890"/>
        <end position="899"/>
    </location>
</feature>
<feature type="region of interest" description="Disordered" evidence="1">
    <location>
        <begin position="849"/>
        <end position="963"/>
    </location>
</feature>
<gene>
    <name evidence="4" type="ORF">PPROV_000730400</name>
</gene>
<feature type="region of interest" description="Disordered" evidence="1">
    <location>
        <begin position="1254"/>
        <end position="1276"/>
    </location>
</feature>
<dbReference type="Pfam" id="PF00211">
    <property type="entry name" value="Guanylate_cyc"/>
    <property type="match status" value="2"/>
</dbReference>
<dbReference type="GO" id="GO:0004812">
    <property type="term" value="F:aminoacyl-tRNA ligase activity"/>
    <property type="evidence" value="ECO:0007669"/>
    <property type="project" value="UniProtKB-KW"/>
</dbReference>
<dbReference type="EMBL" id="BNJQ01000021">
    <property type="protein sequence ID" value="GHP08567.1"/>
    <property type="molecule type" value="Genomic_DNA"/>
</dbReference>
<dbReference type="PANTHER" id="PTHR43081:SF1">
    <property type="entry name" value="ADENYLATE CYCLASE, TERMINAL-DIFFERENTIATION SPECIFIC"/>
    <property type="match status" value="1"/>
</dbReference>
<proteinExistence type="predicted"/>
<feature type="transmembrane region" description="Helical" evidence="2">
    <location>
        <begin position="483"/>
        <end position="508"/>
    </location>
</feature>
<dbReference type="InterPro" id="IPR029787">
    <property type="entry name" value="Nucleotide_cyclase"/>
</dbReference>
<feature type="domain" description="Guanylate cyclase" evidence="3">
    <location>
        <begin position="1153"/>
        <end position="1337"/>
    </location>
</feature>
<dbReference type="SUPFAM" id="SSF55073">
    <property type="entry name" value="Nucleotide cyclase"/>
    <property type="match status" value="2"/>
</dbReference>
<organism evidence="4 5">
    <name type="scientific">Pycnococcus provasolii</name>
    <dbReference type="NCBI Taxonomy" id="41880"/>
    <lineage>
        <taxon>Eukaryota</taxon>
        <taxon>Viridiplantae</taxon>
        <taxon>Chlorophyta</taxon>
        <taxon>Pseudoscourfieldiophyceae</taxon>
        <taxon>Pseudoscourfieldiales</taxon>
        <taxon>Pycnococcaceae</taxon>
        <taxon>Pycnococcus</taxon>
    </lineage>
</organism>
<dbReference type="PANTHER" id="PTHR43081">
    <property type="entry name" value="ADENYLATE CYCLASE, TERMINAL-DIFFERENTIATION SPECIFIC-RELATED"/>
    <property type="match status" value="1"/>
</dbReference>
<keyword evidence="5" id="KW-1185">Reference proteome</keyword>
<dbReference type="Proteomes" id="UP000660262">
    <property type="component" value="Unassembled WGS sequence"/>
</dbReference>
<dbReference type="InterPro" id="IPR050697">
    <property type="entry name" value="Adenylyl/Guanylyl_Cyclase_3/4"/>
</dbReference>
<keyword evidence="2" id="KW-0472">Membrane</keyword>
<reference evidence="4" key="1">
    <citation type="submission" date="2020-10" db="EMBL/GenBank/DDBJ databases">
        <title>Unveiling of a novel bifunctional photoreceptor, Dualchrome1, isolated from a cosmopolitan green alga.</title>
        <authorList>
            <person name="Suzuki S."/>
            <person name="Kawachi M."/>
        </authorList>
    </citation>
    <scope>NUCLEOTIDE SEQUENCE</scope>
    <source>
        <strain evidence="4">NIES 2893</strain>
    </source>
</reference>
<sequence length="1415" mass="153072">MARRQPPLLPLIKLKMTMTNNNITSTNNFVVGLAVVSSLLLCIAVSVCADGDSSSASNGVTPTTNSPTPTWYASLSDPAVVGESAMSNNAHLFSTTAKKNQFRTLSFDRVGYFHGAGVHTGKHGTNGMSPHDNDHAQHNAIISAEDAKCLGISPMRCWGRFTRKMSGVTEMHGMPCPPGLLLAMRAPKDLYVNEPITIDMAVGIAIASVNQSQFDSTVLFDEVMTRLVQIKDDEDNISSSALGLIRSVSSPYPSKFRNANASKPEIHHLNLHSCPPDNTAPCLPFADLCDIGGAITTTPSTSGRIYYLNDGYADPSSNLTTMSTNYSQKSEEGIQGRTPSPQLRSEQIVRDLLQTLHNGSGILADSAGRVMGLSQTDLKALATSMEFSMKWMGYRQEDYTVFDTGYWQILLHITITCCEEMKKMVLNSNLGLLPYGMTREQVEELELDGIEIATNYVLDVKNAPPSQPFASVGNLSAGKVKTVVIGSVVASVLLVLLCGSIAGVYAWIALRRRDERMAALLMSNITPPTKIGDEATFVVTDIEGSTALAEMDEVTAATCAEVHNSILRDQLKKHGGCEVSTAGDAFTVVFRNACDALEWACSCQLALTDSEEWPKELVAISKDVPTVADVTISEAERALLSASCASEQLTVNDDLSRRQSLSHPADAHHNHRLHSSPSSSWPAATKRILLQHGLRVRFGIHSGRLSTRDLHQSRQSPDTKKSLEKDDIYAVHDIIVDDAADFNNCVECGESNLAILYNLESPQSLAGIAKALCDASIHGGYIVITREVWTRYRTSHNNNRQPSFDQEGVSSAAGGGEVSVLEMASKGIKNVVKMVSSSGNAIAATTTFRSISTPASDPSSSPQHSMREMPEEEEETTRWTRQSLGLERPNSSSSTTTNTDYLSQPLRSTSEPLSGNISNGDPSSESRATDDSSGGGGSSNNKQERPTRPPPMRSTSLQISPSKSIQKFGKNWISVSSRTNELATMSTTDSASLLERIIVHQIPTTSDDSVDEAMPIVESLGIVRLLSETKKVEDANTLCPCGGGGGDMMKDGSDATACLSLKLCSDRKKSNLSSRQPDFRRSQSFNRGADVVVEVLLCLPIGLRLRAPQFERTSSLSGLRNVVHITAPFTDAPLARPIMRMPNRLVPVEGQVTLLFLNIAHFASLAADDSHEWQHALATSVDLLRKYIHCALKRHKGYECEDNGSSFLLAFHSPTNAALFAIEVILNVQWLPWPSRLLDHDLCAELVVRASPSSSTTTTTTSLSPSSSTTPPSTKSFPEAADLRALKVDSHGNVVVQRGLRLKMGFVAGIAARCFISPMTGRAQYHGSIVNRAARLASTAPTGHIYTSKGTWTQVLGESRQIPTNIWPLDVYGAEDVHDVSGMAMGAMNFRGVKEGISVVQIMTSALAYRPFPRH</sequence>
<comment type="caution">
    <text evidence="4">The sequence shown here is derived from an EMBL/GenBank/DDBJ whole genome shotgun (WGS) entry which is preliminary data.</text>
</comment>
<evidence type="ECO:0000256" key="1">
    <source>
        <dbReference type="SAM" id="MobiDB-lite"/>
    </source>
</evidence>
<dbReference type="OrthoDB" id="568473at2759"/>
<feature type="compositionally biased region" description="Low complexity" evidence="1">
    <location>
        <begin position="1254"/>
        <end position="1274"/>
    </location>
</feature>
<evidence type="ECO:0000259" key="3">
    <source>
        <dbReference type="PROSITE" id="PS50125"/>
    </source>
</evidence>
<feature type="compositionally biased region" description="Low complexity" evidence="1">
    <location>
        <begin position="850"/>
        <end position="862"/>
    </location>
</feature>
<dbReference type="Gene3D" id="3.30.70.1230">
    <property type="entry name" value="Nucleotide cyclase"/>
    <property type="match status" value="2"/>
</dbReference>
<keyword evidence="4" id="KW-0030">Aminoacyl-tRNA synthetase</keyword>
<evidence type="ECO:0000256" key="2">
    <source>
        <dbReference type="SAM" id="Phobius"/>
    </source>
</evidence>
<feature type="compositionally biased region" description="Polar residues" evidence="1">
    <location>
        <begin position="900"/>
        <end position="926"/>
    </location>
</feature>
<keyword evidence="4" id="KW-0436">Ligase</keyword>
<feature type="region of interest" description="Disordered" evidence="1">
    <location>
        <begin position="320"/>
        <end position="340"/>
    </location>
</feature>
<keyword evidence="2" id="KW-0812">Transmembrane</keyword>
<dbReference type="GO" id="GO:0035556">
    <property type="term" value="P:intracellular signal transduction"/>
    <property type="evidence" value="ECO:0007669"/>
    <property type="project" value="InterPro"/>
</dbReference>
<protein>
    <submittedName>
        <fullName evidence="4">Cysteinyl-tRNA synthetase</fullName>
    </submittedName>
</protein>
<keyword evidence="2" id="KW-1133">Transmembrane helix</keyword>
<evidence type="ECO:0000313" key="4">
    <source>
        <dbReference type="EMBL" id="GHP08567.1"/>
    </source>
</evidence>
<accession>A0A830HUF7</accession>
<dbReference type="GO" id="GO:0009190">
    <property type="term" value="P:cyclic nucleotide biosynthetic process"/>
    <property type="evidence" value="ECO:0007669"/>
    <property type="project" value="InterPro"/>
</dbReference>
<feature type="region of interest" description="Disordered" evidence="1">
    <location>
        <begin position="655"/>
        <end position="680"/>
    </location>
</feature>
<dbReference type="PROSITE" id="PS50125">
    <property type="entry name" value="GUANYLATE_CYCLASE_2"/>
    <property type="match status" value="1"/>
</dbReference>
<evidence type="ECO:0000313" key="5">
    <source>
        <dbReference type="Proteomes" id="UP000660262"/>
    </source>
</evidence>